<organism evidence="6 7">
    <name type="scientific">Parascaris univalens</name>
    <name type="common">Nematode worm</name>
    <dbReference type="NCBI Taxonomy" id="6257"/>
    <lineage>
        <taxon>Eukaryota</taxon>
        <taxon>Metazoa</taxon>
        <taxon>Ecdysozoa</taxon>
        <taxon>Nematoda</taxon>
        <taxon>Chromadorea</taxon>
        <taxon>Rhabditida</taxon>
        <taxon>Spirurina</taxon>
        <taxon>Ascaridomorpha</taxon>
        <taxon>Ascaridoidea</taxon>
        <taxon>Ascarididae</taxon>
        <taxon>Parascaris</taxon>
    </lineage>
</organism>
<reference evidence="7 8" key="1">
    <citation type="submission" date="2022-11" db="UniProtKB">
        <authorList>
            <consortium name="WormBaseParasite"/>
        </authorList>
    </citation>
    <scope>IDENTIFICATION</scope>
</reference>
<feature type="chain" id="PRO_5041189943" evidence="5">
    <location>
        <begin position="22"/>
        <end position="140"/>
    </location>
</feature>
<evidence type="ECO:0000256" key="4">
    <source>
        <dbReference type="ARBA" id="ARBA00022729"/>
    </source>
</evidence>
<evidence type="ECO:0000313" key="7">
    <source>
        <dbReference type="WBParaSite" id="PgR066_g046_t01"/>
    </source>
</evidence>
<sequence>MRCLRHFTIIGLCVLIAVANCRTRCARIRGSVYCPVNAKLSGNVEVMLYDRDDLPWETDDLMGRNVTDPQGHFIVEGCGYDFGVWNDPEPFLVFIHACPSRTQLIQHPSVTRQTKIEVRRAFLPNEVDIGRLYLDNEGEY</sequence>
<proteinExistence type="inferred from homology"/>
<evidence type="ECO:0000313" key="8">
    <source>
        <dbReference type="WBParaSite" id="PgR066_g046_t02"/>
    </source>
</evidence>
<dbReference type="WBParaSite" id="PgR066_g046_t03">
    <property type="protein sequence ID" value="PgR066_g046_t03"/>
    <property type="gene ID" value="PgR066_g046"/>
</dbReference>
<dbReference type="GO" id="GO:0009986">
    <property type="term" value="C:cell surface"/>
    <property type="evidence" value="ECO:0007669"/>
    <property type="project" value="InterPro"/>
</dbReference>
<evidence type="ECO:0000256" key="2">
    <source>
        <dbReference type="ARBA" id="ARBA00010112"/>
    </source>
</evidence>
<dbReference type="Pfam" id="PF01060">
    <property type="entry name" value="TTR-52"/>
    <property type="match status" value="1"/>
</dbReference>
<feature type="signal peptide" evidence="5">
    <location>
        <begin position="1"/>
        <end position="21"/>
    </location>
</feature>
<dbReference type="InterPro" id="IPR001534">
    <property type="entry name" value="Transthyretin-like"/>
</dbReference>
<dbReference type="AlphaFoldDB" id="A0A915BXV8"/>
<comment type="subcellular location">
    <subcellularLocation>
        <location evidence="1">Secreted</location>
    </subcellularLocation>
</comment>
<evidence type="ECO:0000256" key="3">
    <source>
        <dbReference type="ARBA" id="ARBA00022525"/>
    </source>
</evidence>
<dbReference type="PANTHER" id="PTHR21700:SF46">
    <property type="entry name" value="TRANSTHYRETIN-LIKE PROTEIN 52"/>
    <property type="match status" value="1"/>
</dbReference>
<protein>
    <submittedName>
        <fullName evidence="7 8">Transthyretin-like family protein</fullName>
    </submittedName>
</protein>
<dbReference type="InterPro" id="IPR038479">
    <property type="entry name" value="Transthyretin-like_sf"/>
</dbReference>
<accession>A0A915BXV8</accession>
<dbReference type="PANTHER" id="PTHR21700">
    <property type="entry name" value="TRANSTHYRETIN-LIKE FAMILY PROTEIN-RELATED"/>
    <property type="match status" value="1"/>
</dbReference>
<evidence type="ECO:0000256" key="1">
    <source>
        <dbReference type="ARBA" id="ARBA00004613"/>
    </source>
</evidence>
<keyword evidence="4 5" id="KW-0732">Signal</keyword>
<dbReference type="Proteomes" id="UP000887569">
    <property type="component" value="Unplaced"/>
</dbReference>
<keyword evidence="6" id="KW-1185">Reference proteome</keyword>
<name>A0A915BXV8_PARUN</name>
<dbReference type="WBParaSite" id="PgR066_g046_t02">
    <property type="protein sequence ID" value="PgR066_g046_t02"/>
    <property type="gene ID" value="PgR066_g046"/>
</dbReference>
<dbReference type="WBParaSite" id="PgR066_g046_t01">
    <property type="protein sequence ID" value="PgR066_g046_t01"/>
    <property type="gene ID" value="PgR066_g046"/>
</dbReference>
<evidence type="ECO:0000313" key="6">
    <source>
        <dbReference type="Proteomes" id="UP000887569"/>
    </source>
</evidence>
<evidence type="ECO:0000256" key="5">
    <source>
        <dbReference type="SAM" id="SignalP"/>
    </source>
</evidence>
<dbReference type="Gene3D" id="2.60.40.3330">
    <property type="match status" value="1"/>
</dbReference>
<dbReference type="GO" id="GO:0005576">
    <property type="term" value="C:extracellular region"/>
    <property type="evidence" value="ECO:0007669"/>
    <property type="project" value="UniProtKB-SubCell"/>
</dbReference>
<keyword evidence="3" id="KW-0964">Secreted</keyword>
<comment type="similarity">
    <text evidence="2">Belongs to the nematode transthyretin-like family.</text>
</comment>